<dbReference type="SUPFAM" id="SSF51206">
    <property type="entry name" value="cAMP-binding domain-like"/>
    <property type="match status" value="1"/>
</dbReference>
<dbReference type="CDD" id="cd00038">
    <property type="entry name" value="CAP_ED"/>
    <property type="match status" value="1"/>
</dbReference>
<evidence type="ECO:0000313" key="3">
    <source>
        <dbReference type="Proteomes" id="UP000315908"/>
    </source>
</evidence>
<evidence type="ECO:0000313" key="2">
    <source>
        <dbReference type="EMBL" id="TWI18889.1"/>
    </source>
</evidence>
<dbReference type="PROSITE" id="PS50042">
    <property type="entry name" value="CNMP_BINDING_3"/>
    <property type="match status" value="1"/>
</dbReference>
<dbReference type="InterPro" id="IPR018490">
    <property type="entry name" value="cNMP-bd_dom_sf"/>
</dbReference>
<name>A0A562MG63_9SPHI</name>
<accession>A0A562MG63</accession>
<dbReference type="AlphaFoldDB" id="A0A562MG63"/>
<reference evidence="2 3" key="1">
    <citation type="journal article" date="2015" name="Stand. Genomic Sci.">
        <title>Genomic Encyclopedia of Bacterial and Archaeal Type Strains, Phase III: the genomes of soil and plant-associated and newly described type strains.</title>
        <authorList>
            <person name="Whitman W.B."/>
            <person name="Woyke T."/>
            <person name="Klenk H.P."/>
            <person name="Zhou Y."/>
            <person name="Lilburn T.G."/>
            <person name="Beck B.J."/>
            <person name="De Vos P."/>
            <person name="Vandamme P."/>
            <person name="Eisen J.A."/>
            <person name="Garrity G."/>
            <person name="Hugenholtz P."/>
            <person name="Kyrpides N.C."/>
        </authorList>
    </citation>
    <scope>NUCLEOTIDE SEQUENCE [LARGE SCALE GENOMIC DNA]</scope>
    <source>
        <strain evidence="2 3">CGMCC 1.6855</strain>
    </source>
</reference>
<gene>
    <name evidence="2" type="ORF">IQ31_03017</name>
</gene>
<sequence>MDHNISLENDIFRHIPLEQHIAIQQYFKYKTYRKAAFIIQPNDLVKNLYWIQSGLVKLSYEDENCREHILSFAFEDWWETDFSAFYHQTRSKLYLQCLEPTALYALSYADYQRIVQQYSLSNYFLQKSINGHIANQHRILSLLTDSPKSRYELFISSYPALVQRISKTVLAQYLGVSRETLSRIYK</sequence>
<dbReference type="Proteomes" id="UP000315908">
    <property type="component" value="Unassembled WGS sequence"/>
</dbReference>
<proteinExistence type="predicted"/>
<dbReference type="RefSeq" id="WP_145328455.1">
    <property type="nucleotide sequence ID" value="NZ_VLKR01000015.1"/>
</dbReference>
<dbReference type="Gene3D" id="2.60.120.10">
    <property type="entry name" value="Jelly Rolls"/>
    <property type="match status" value="1"/>
</dbReference>
<dbReference type="Pfam" id="PF00027">
    <property type="entry name" value="cNMP_binding"/>
    <property type="match status" value="1"/>
</dbReference>
<evidence type="ECO:0000259" key="1">
    <source>
        <dbReference type="PROSITE" id="PS50042"/>
    </source>
</evidence>
<comment type="caution">
    <text evidence="2">The sequence shown here is derived from an EMBL/GenBank/DDBJ whole genome shotgun (WGS) entry which is preliminary data.</text>
</comment>
<feature type="domain" description="Cyclic nucleotide-binding" evidence="1">
    <location>
        <begin position="11"/>
        <end position="115"/>
    </location>
</feature>
<dbReference type="InterPro" id="IPR014710">
    <property type="entry name" value="RmlC-like_jellyroll"/>
</dbReference>
<dbReference type="OrthoDB" id="1092431at2"/>
<dbReference type="InterPro" id="IPR000595">
    <property type="entry name" value="cNMP-bd_dom"/>
</dbReference>
<protein>
    <submittedName>
        <fullName evidence="2">CRP-like cAMP-binding protein</fullName>
    </submittedName>
</protein>
<dbReference type="EMBL" id="VLKR01000015">
    <property type="protein sequence ID" value="TWI18889.1"/>
    <property type="molecule type" value="Genomic_DNA"/>
</dbReference>
<organism evidence="2 3">
    <name type="scientific">Sphingobacterium siyangense</name>
    <dbReference type="NCBI Taxonomy" id="459529"/>
    <lineage>
        <taxon>Bacteria</taxon>
        <taxon>Pseudomonadati</taxon>
        <taxon>Bacteroidota</taxon>
        <taxon>Sphingobacteriia</taxon>
        <taxon>Sphingobacteriales</taxon>
        <taxon>Sphingobacteriaceae</taxon>
        <taxon>Sphingobacterium</taxon>
    </lineage>
</organism>